<dbReference type="OrthoDB" id="7743618at2"/>
<dbReference type="RefSeq" id="WP_107974289.1">
    <property type="nucleotide sequence ID" value="NZ_BMEZ01000001.1"/>
</dbReference>
<evidence type="ECO:0000313" key="7">
    <source>
        <dbReference type="Proteomes" id="UP000244069"/>
    </source>
</evidence>
<feature type="transmembrane region" description="Helical" evidence="5">
    <location>
        <begin position="111"/>
        <end position="128"/>
    </location>
</feature>
<feature type="transmembrane region" description="Helical" evidence="5">
    <location>
        <begin position="59"/>
        <end position="75"/>
    </location>
</feature>
<accession>A0A2T6BA38</accession>
<comment type="caution">
    <text evidence="6">The sequence shown here is derived from an EMBL/GenBank/DDBJ whole genome shotgun (WGS) entry which is preliminary data.</text>
</comment>
<evidence type="ECO:0000256" key="4">
    <source>
        <dbReference type="ARBA" id="ARBA00023136"/>
    </source>
</evidence>
<gene>
    <name evidence="6" type="ORF">C8N44_101204</name>
</gene>
<evidence type="ECO:0000256" key="1">
    <source>
        <dbReference type="ARBA" id="ARBA00004370"/>
    </source>
</evidence>
<dbReference type="PANTHER" id="PTHR35371:SF1">
    <property type="entry name" value="BLR7753 PROTEIN"/>
    <property type="match status" value="1"/>
</dbReference>
<feature type="transmembrane region" description="Helical" evidence="5">
    <location>
        <begin position="87"/>
        <end position="105"/>
    </location>
</feature>
<proteinExistence type="predicted"/>
<comment type="subcellular location">
    <subcellularLocation>
        <location evidence="1">Membrane</location>
    </subcellularLocation>
</comment>
<dbReference type="Gene3D" id="1.20.120.550">
    <property type="entry name" value="Membrane associated eicosanoid/glutathione metabolism-like domain"/>
    <property type="match status" value="1"/>
</dbReference>
<dbReference type="Proteomes" id="UP000244069">
    <property type="component" value="Unassembled WGS sequence"/>
</dbReference>
<keyword evidence="2 5" id="KW-0812">Transmembrane</keyword>
<evidence type="ECO:0000256" key="3">
    <source>
        <dbReference type="ARBA" id="ARBA00022989"/>
    </source>
</evidence>
<dbReference type="AlphaFoldDB" id="A0A2T6BA38"/>
<evidence type="ECO:0000256" key="5">
    <source>
        <dbReference type="SAM" id="Phobius"/>
    </source>
</evidence>
<dbReference type="Pfam" id="PF01124">
    <property type="entry name" value="MAPEG"/>
    <property type="match status" value="1"/>
</dbReference>
<organism evidence="6 7">
    <name type="scientific">Allosediminivita pacifica</name>
    <dbReference type="NCBI Taxonomy" id="1267769"/>
    <lineage>
        <taxon>Bacteria</taxon>
        <taxon>Pseudomonadati</taxon>
        <taxon>Pseudomonadota</taxon>
        <taxon>Alphaproteobacteria</taxon>
        <taxon>Rhodobacterales</taxon>
        <taxon>Paracoccaceae</taxon>
        <taxon>Allosediminivita</taxon>
    </lineage>
</organism>
<name>A0A2T6BA38_9RHOB</name>
<evidence type="ECO:0000256" key="2">
    <source>
        <dbReference type="ARBA" id="ARBA00022692"/>
    </source>
</evidence>
<dbReference type="SUPFAM" id="SSF161084">
    <property type="entry name" value="MAPEG domain-like"/>
    <property type="match status" value="1"/>
</dbReference>
<keyword evidence="7" id="KW-1185">Reference proteome</keyword>
<keyword evidence="4 5" id="KW-0472">Membrane</keyword>
<dbReference type="InterPro" id="IPR001129">
    <property type="entry name" value="Membr-assoc_MAPEG"/>
</dbReference>
<protein>
    <submittedName>
        <fullName evidence="6">Putative MAPEG superfamily protein</fullName>
    </submittedName>
</protein>
<dbReference type="PANTHER" id="PTHR35371">
    <property type="entry name" value="INNER MEMBRANE PROTEIN"/>
    <property type="match status" value="1"/>
</dbReference>
<evidence type="ECO:0000313" key="6">
    <source>
        <dbReference type="EMBL" id="PTX52913.1"/>
    </source>
</evidence>
<keyword evidence="3 5" id="KW-1133">Transmembrane helix</keyword>
<dbReference type="GO" id="GO:0016020">
    <property type="term" value="C:membrane"/>
    <property type="evidence" value="ECO:0007669"/>
    <property type="project" value="UniProtKB-SubCell"/>
</dbReference>
<reference evidence="6 7" key="1">
    <citation type="submission" date="2018-04" db="EMBL/GenBank/DDBJ databases">
        <title>Genomic Encyclopedia of Archaeal and Bacterial Type Strains, Phase II (KMG-II): from individual species to whole genera.</title>
        <authorList>
            <person name="Goeker M."/>
        </authorList>
    </citation>
    <scope>NUCLEOTIDE SEQUENCE [LARGE SCALE GENOMIC DNA]</scope>
    <source>
        <strain evidence="6 7">DSM 29329</strain>
    </source>
</reference>
<dbReference type="EMBL" id="QBKN01000001">
    <property type="protein sequence ID" value="PTX52913.1"/>
    <property type="molecule type" value="Genomic_DNA"/>
</dbReference>
<sequence length="129" mass="13489">MTPELTALTLAALLQFAQVALYSGLALDQVGVARAAGPRDGGVTLQGRAGRASRALNNHFEGLILFGIAVGVLVVSGQTGPLTATLAWIYLAARLAYVPAYLLGWTPWRTLIWAFGAGATLLMLLVALL</sequence>
<dbReference type="InterPro" id="IPR023352">
    <property type="entry name" value="MAPEG-like_dom_sf"/>
</dbReference>